<sequence>MPVPGVPKPAFKQECRKAVSEDPRNQKLTGVSSHHPPGGGVLKRNGFGQVFNMESKDKAPRNNQPMFPSRVALVSARPCTESQEPSSACIVCQSLKMTFTRTQGDCWTSRLVEGAPGPLTEKQTPPSESPVSQEKGEGARSLVPWSVLYEDLLVSSSSEDSDGEWAFPWKEDVSSLLKLPRSFRITTGWTFGE</sequence>
<dbReference type="InParanoid" id="G3H711"/>
<proteinExistence type="predicted"/>
<feature type="compositionally biased region" description="Polar residues" evidence="1">
    <location>
        <begin position="121"/>
        <end position="132"/>
    </location>
</feature>
<evidence type="ECO:0000313" key="3">
    <source>
        <dbReference type="Proteomes" id="UP000001075"/>
    </source>
</evidence>
<dbReference type="PANTHER" id="PTHR16035:SF14">
    <property type="entry name" value="FAMILY WITH SEQUENCE SIMILARITY 90 MEMBER A11, PSEUDOGENE-RELATED"/>
    <property type="match status" value="1"/>
</dbReference>
<dbReference type="PANTHER" id="PTHR16035">
    <property type="entry name" value="PROTEIN FAM90A1"/>
    <property type="match status" value="1"/>
</dbReference>
<dbReference type="InterPro" id="IPR039213">
    <property type="entry name" value="FAM90"/>
</dbReference>
<evidence type="ECO:0000313" key="2">
    <source>
        <dbReference type="EMBL" id="EGV92268.1"/>
    </source>
</evidence>
<feature type="compositionally biased region" description="Basic and acidic residues" evidence="1">
    <location>
        <begin position="11"/>
        <end position="25"/>
    </location>
</feature>
<protein>
    <submittedName>
        <fullName evidence="2">Uncharacterized protein</fullName>
    </submittedName>
</protein>
<reference evidence="3" key="1">
    <citation type="journal article" date="2011" name="Nat. Biotechnol.">
        <title>The genomic sequence of the Chinese hamster ovary (CHO)-K1 cell line.</title>
        <authorList>
            <person name="Xu X."/>
            <person name="Nagarajan H."/>
            <person name="Lewis N.E."/>
            <person name="Pan S."/>
            <person name="Cai Z."/>
            <person name="Liu X."/>
            <person name="Chen W."/>
            <person name="Xie M."/>
            <person name="Wang W."/>
            <person name="Hammond S."/>
            <person name="Andersen M.R."/>
            <person name="Neff N."/>
            <person name="Passarelli B."/>
            <person name="Koh W."/>
            <person name="Fan H.C."/>
            <person name="Wang J."/>
            <person name="Gui Y."/>
            <person name="Lee K.H."/>
            <person name="Betenbaugh M.J."/>
            <person name="Quake S.R."/>
            <person name="Famili I."/>
            <person name="Palsson B.O."/>
            <person name="Wang J."/>
        </authorList>
    </citation>
    <scope>NUCLEOTIDE SEQUENCE [LARGE SCALE GENOMIC DNA]</scope>
    <source>
        <strain evidence="3">CHO K1 cell line</strain>
    </source>
</reference>
<dbReference type="Proteomes" id="UP000001075">
    <property type="component" value="Unassembled WGS sequence"/>
</dbReference>
<feature type="region of interest" description="Disordered" evidence="1">
    <location>
        <begin position="112"/>
        <end position="138"/>
    </location>
</feature>
<dbReference type="AlphaFoldDB" id="G3H711"/>
<feature type="region of interest" description="Disordered" evidence="1">
    <location>
        <begin position="1"/>
        <end position="66"/>
    </location>
</feature>
<accession>G3H711</accession>
<name>G3H711_CRIGR</name>
<evidence type="ECO:0000256" key="1">
    <source>
        <dbReference type="SAM" id="MobiDB-lite"/>
    </source>
</evidence>
<organism evidence="2 3">
    <name type="scientific">Cricetulus griseus</name>
    <name type="common">Chinese hamster</name>
    <name type="synonym">Cricetulus barabensis griseus</name>
    <dbReference type="NCBI Taxonomy" id="10029"/>
    <lineage>
        <taxon>Eukaryota</taxon>
        <taxon>Metazoa</taxon>
        <taxon>Chordata</taxon>
        <taxon>Craniata</taxon>
        <taxon>Vertebrata</taxon>
        <taxon>Euteleostomi</taxon>
        <taxon>Mammalia</taxon>
        <taxon>Eutheria</taxon>
        <taxon>Euarchontoglires</taxon>
        <taxon>Glires</taxon>
        <taxon>Rodentia</taxon>
        <taxon>Myomorpha</taxon>
        <taxon>Muroidea</taxon>
        <taxon>Cricetidae</taxon>
        <taxon>Cricetinae</taxon>
        <taxon>Cricetulus</taxon>
    </lineage>
</organism>
<dbReference type="EMBL" id="JH000184">
    <property type="protein sequence ID" value="EGV92268.1"/>
    <property type="molecule type" value="Genomic_DNA"/>
</dbReference>
<gene>
    <name evidence="2" type="ORF">I79_006136</name>
</gene>